<feature type="compositionally biased region" description="Low complexity" evidence="1">
    <location>
        <begin position="131"/>
        <end position="141"/>
    </location>
</feature>
<organism evidence="2 3">
    <name type="scientific">Cotesia glomerata</name>
    <name type="common">Lepidopteran parasitic wasp</name>
    <name type="synonym">Apanteles glomeratus</name>
    <dbReference type="NCBI Taxonomy" id="32391"/>
    <lineage>
        <taxon>Eukaryota</taxon>
        <taxon>Metazoa</taxon>
        <taxon>Ecdysozoa</taxon>
        <taxon>Arthropoda</taxon>
        <taxon>Hexapoda</taxon>
        <taxon>Insecta</taxon>
        <taxon>Pterygota</taxon>
        <taxon>Neoptera</taxon>
        <taxon>Endopterygota</taxon>
        <taxon>Hymenoptera</taxon>
        <taxon>Apocrita</taxon>
        <taxon>Ichneumonoidea</taxon>
        <taxon>Braconidae</taxon>
        <taxon>Microgastrinae</taxon>
        <taxon>Cotesia</taxon>
    </lineage>
</organism>
<dbReference type="Gene3D" id="1.10.10.2590">
    <property type="entry name" value="BEN domain"/>
    <property type="match status" value="1"/>
</dbReference>
<feature type="compositionally biased region" description="Low complexity" evidence="1">
    <location>
        <begin position="35"/>
        <end position="46"/>
    </location>
</feature>
<reference evidence="2 3" key="1">
    <citation type="journal article" date="2021" name="J. Hered.">
        <title>A chromosome-level genome assembly of the parasitoid wasp, Cotesia glomerata (Hymenoptera: Braconidae).</title>
        <authorList>
            <person name="Pinto B.J."/>
            <person name="Weis J.J."/>
            <person name="Gamble T."/>
            <person name="Ode P.J."/>
            <person name="Paul R."/>
            <person name="Zaspel J.M."/>
        </authorList>
    </citation>
    <scope>NUCLEOTIDE SEQUENCE [LARGE SCALE GENOMIC DNA]</scope>
    <source>
        <strain evidence="2">CgM1</strain>
    </source>
</reference>
<keyword evidence="3" id="KW-1185">Reference proteome</keyword>
<dbReference type="Proteomes" id="UP000826195">
    <property type="component" value="Unassembled WGS sequence"/>
</dbReference>
<feature type="region of interest" description="Disordered" evidence="1">
    <location>
        <begin position="31"/>
        <end position="97"/>
    </location>
</feature>
<evidence type="ECO:0000313" key="2">
    <source>
        <dbReference type="EMBL" id="KAH0559201.1"/>
    </source>
</evidence>
<name>A0AAV7IVU2_COTGL</name>
<accession>A0AAV7IVU2</accession>
<evidence type="ECO:0000313" key="3">
    <source>
        <dbReference type="Proteomes" id="UP000826195"/>
    </source>
</evidence>
<dbReference type="AlphaFoldDB" id="A0AAV7IVU2"/>
<gene>
    <name evidence="2" type="ORF">KQX54_001843</name>
</gene>
<feature type="region of interest" description="Disordered" evidence="1">
    <location>
        <begin position="131"/>
        <end position="150"/>
    </location>
</feature>
<evidence type="ECO:0000256" key="1">
    <source>
        <dbReference type="SAM" id="MobiDB-lite"/>
    </source>
</evidence>
<protein>
    <submittedName>
        <fullName evidence="2">Uncharacterized protein</fullName>
    </submittedName>
</protein>
<sequence length="218" mass="23910">MSVLIRSNKQIPPNLIQSDLIQNLDEFIQEDGEVSSTSCSTSDTNTGKQTGKGHDKGVGADQEDEGGKENKKKRLDHTSSIQQMENDTGPDLSAMPSHLEDNQSLRQILLNLCQGIKLVKQVQLDMLRNQNQPDQQQNPPDGQVEIGHPGSNVFVNQQQWDTATSENFYTTMGISLIRALFEDDVLLASNLRGGSSRTDKNAARRPGLNSIILAAIEG</sequence>
<dbReference type="EMBL" id="JAHXZJ010000375">
    <property type="protein sequence ID" value="KAH0559201.1"/>
    <property type="molecule type" value="Genomic_DNA"/>
</dbReference>
<comment type="caution">
    <text evidence="2">The sequence shown here is derived from an EMBL/GenBank/DDBJ whole genome shotgun (WGS) entry which is preliminary data.</text>
</comment>
<proteinExistence type="predicted"/>